<comment type="caution">
    <text evidence="2">The sequence shown here is derived from an EMBL/GenBank/DDBJ whole genome shotgun (WGS) entry which is preliminary data.</text>
</comment>
<keyword evidence="3" id="KW-1185">Reference proteome</keyword>
<evidence type="ECO:0000313" key="2">
    <source>
        <dbReference type="EMBL" id="MFC3443275.1"/>
    </source>
</evidence>
<dbReference type="PANTHER" id="PTHR34219:SF3">
    <property type="entry name" value="BLL7967 PROTEIN"/>
    <property type="match status" value="1"/>
</dbReference>
<keyword evidence="1" id="KW-0812">Transmembrane</keyword>
<feature type="transmembrane region" description="Helical" evidence="1">
    <location>
        <begin position="201"/>
        <end position="222"/>
    </location>
</feature>
<proteinExistence type="predicted"/>
<reference evidence="3" key="1">
    <citation type="journal article" date="2019" name="Int. J. Syst. Evol. Microbiol.">
        <title>The Global Catalogue of Microorganisms (GCM) 10K type strain sequencing project: providing services to taxonomists for standard genome sequencing and annotation.</title>
        <authorList>
            <consortium name="The Broad Institute Genomics Platform"/>
            <consortium name="The Broad Institute Genome Sequencing Center for Infectious Disease"/>
            <person name="Wu L."/>
            <person name="Ma J."/>
        </authorList>
    </citation>
    <scope>NUCLEOTIDE SEQUENCE [LARGE SCALE GENOMIC DNA]</scope>
    <source>
        <strain evidence="3">CCM 7491</strain>
    </source>
</reference>
<feature type="transmembrane region" description="Helical" evidence="1">
    <location>
        <begin position="154"/>
        <end position="174"/>
    </location>
</feature>
<accession>A0ABV7NJW4</accession>
<name>A0ABV7NJW4_9SPHN</name>
<dbReference type="PANTHER" id="PTHR34219">
    <property type="entry name" value="IRON-REGULATED INNER MEMBRANE PROTEIN-RELATED"/>
    <property type="match status" value="1"/>
</dbReference>
<feature type="transmembrane region" description="Helical" evidence="1">
    <location>
        <begin position="346"/>
        <end position="366"/>
    </location>
</feature>
<dbReference type="Pfam" id="PF03929">
    <property type="entry name" value="PepSY_TM"/>
    <property type="match status" value="1"/>
</dbReference>
<dbReference type="Proteomes" id="UP001595681">
    <property type="component" value="Unassembled WGS sequence"/>
</dbReference>
<dbReference type="EMBL" id="JBHRVU010000005">
    <property type="protein sequence ID" value="MFC3443275.1"/>
    <property type="molecule type" value="Genomic_DNA"/>
</dbReference>
<feature type="transmembrane region" description="Helical" evidence="1">
    <location>
        <begin position="16"/>
        <end position="39"/>
    </location>
</feature>
<evidence type="ECO:0000256" key="1">
    <source>
        <dbReference type="SAM" id="Phobius"/>
    </source>
</evidence>
<dbReference type="RefSeq" id="WP_380797965.1">
    <property type="nucleotide sequence ID" value="NZ_JBHRVU010000005.1"/>
</dbReference>
<protein>
    <submittedName>
        <fullName evidence="2">PepSY-associated TM helix domain-containing protein</fullName>
    </submittedName>
</protein>
<organism evidence="2 3">
    <name type="scientific">Sphingobium rhizovicinum</name>
    <dbReference type="NCBI Taxonomy" id="432308"/>
    <lineage>
        <taxon>Bacteria</taxon>
        <taxon>Pseudomonadati</taxon>
        <taxon>Pseudomonadota</taxon>
        <taxon>Alphaproteobacteria</taxon>
        <taxon>Sphingomonadales</taxon>
        <taxon>Sphingomonadaceae</taxon>
        <taxon>Sphingobium</taxon>
    </lineage>
</organism>
<evidence type="ECO:0000313" key="3">
    <source>
        <dbReference type="Proteomes" id="UP001595681"/>
    </source>
</evidence>
<keyword evidence="1" id="KW-0472">Membrane</keyword>
<gene>
    <name evidence="2" type="ORF">ACFOKF_19150</name>
</gene>
<sequence>MSISRKARSVARHIHLWLGLSLGLLFALLGITGSALVFYQEIDAALHPQISVEAGTPAPGWSSPVWDHARATVRRQWPGDGGQWRFEATDQPGPIAARYYPSGAPASHGAKRMMVWLSPDGAHILRHERWGDYAMSWIYELHMDLLSDEAGRKIVGWSGLAIVVLVGTGLAAWWPRGSWRKALTFKRRAALIRRLHDIHKLTGLWSLMLLILFAGTGFMLALPTEANWLLERTVAPIDRMPLPQSTLRNDRPVTLSMALASGHRALPEARLAWIEAPAPGRGVIRLRVQVPGDPSRRFPHSYIFIDQYSGAVLAILDARRGSAATSIKNWLHPLHDASVGGLATRILAFLIGLVPAALFITGLLRWRKRRIHQAKAVQNHKLQGVYS</sequence>
<keyword evidence="1" id="KW-1133">Transmembrane helix</keyword>
<dbReference type="InterPro" id="IPR005625">
    <property type="entry name" value="PepSY-ass_TM"/>
</dbReference>